<protein>
    <submittedName>
        <fullName evidence="2">Class I SAM-dependent methyltransferase</fullName>
    </submittedName>
</protein>
<evidence type="ECO:0000259" key="1">
    <source>
        <dbReference type="Pfam" id="PF08484"/>
    </source>
</evidence>
<accession>A0ABU5LEF4</accession>
<dbReference type="RefSeq" id="WP_322542113.1">
    <property type="nucleotide sequence ID" value="NZ_JAOBTT010000001.1"/>
</dbReference>
<feature type="domain" description="C-methyltransferase" evidence="1">
    <location>
        <begin position="252"/>
        <end position="341"/>
    </location>
</feature>
<gene>
    <name evidence="2" type="ORF">N4G40_07385</name>
</gene>
<name>A0ABU5LEF4_9GAMM</name>
<dbReference type="Gene3D" id="3.40.50.720">
    <property type="entry name" value="NAD(P)-binding Rossmann-like Domain"/>
    <property type="match status" value="1"/>
</dbReference>
<evidence type="ECO:0000313" key="3">
    <source>
        <dbReference type="Proteomes" id="UP001288620"/>
    </source>
</evidence>
<dbReference type="Gene3D" id="3.40.50.150">
    <property type="entry name" value="Vaccinia Virus protein VP39"/>
    <property type="match status" value="1"/>
</dbReference>
<keyword evidence="2" id="KW-0808">Transferase</keyword>
<reference evidence="3" key="1">
    <citation type="submission" date="2023-07" db="EMBL/GenBank/DDBJ databases">
        <title>Structural and functional analysis of rice phyllospheric bacteria for their antimicrobial properties and defense elicitation against blast disease.</title>
        <authorList>
            <person name="Sahu K.P."/>
            <person name="Asharani P."/>
            <person name="Kumar M."/>
            <person name="Reddy B."/>
            <person name="Kumar A."/>
        </authorList>
    </citation>
    <scope>NUCLEOTIDE SEQUENCE [LARGE SCALE GENOMIC DNA]</scope>
    <source>
        <strain evidence="3">OsEp_Plm_30P10</strain>
    </source>
</reference>
<dbReference type="SUPFAM" id="SSF53335">
    <property type="entry name" value="S-adenosyl-L-methionine-dependent methyltransferases"/>
    <property type="match status" value="1"/>
</dbReference>
<dbReference type="Pfam" id="PF08484">
    <property type="entry name" value="Methyltransf_14"/>
    <property type="match status" value="1"/>
</dbReference>
<dbReference type="EMBL" id="JAOBTT010000001">
    <property type="protein sequence ID" value="MDZ7278096.1"/>
    <property type="molecule type" value="Genomic_DNA"/>
</dbReference>
<sequence>MTNAPVLFERQDYPVFQNITFPSAEAARNATRVNISLIQDPVTGTVKNRDFDAQLMTYDENYHNEQGLSDAFKTHLLQVSQLIGRYMPQHKLVEIGCGKGVFLALLSQQGFTISGFDPSYVGEDSRIRKAYFNAQSNVACDGIIMRHVLEHIEDPLSFLHLIKSQAPAGTKIYIEVPNLDWILAKNAWFDVFYEHVNYFRLSDFQRYFKRTLSLGDIFHQQYLYVIADLDELQDVASLPAEETRLAPFSLGLRHELLAQLQSEQRISIWGGASKGVIFALNLARIGLNVARIIDINPKKQGQYTAVTGIRIESPEEALQSMRDGESLYVMNSNYLEEIKRMTANRFTYHIIEDN</sequence>
<proteinExistence type="predicted"/>
<dbReference type="Pfam" id="PF13489">
    <property type="entry name" value="Methyltransf_23"/>
    <property type="match status" value="1"/>
</dbReference>
<keyword evidence="3" id="KW-1185">Reference proteome</keyword>
<dbReference type="GO" id="GO:0008168">
    <property type="term" value="F:methyltransferase activity"/>
    <property type="evidence" value="ECO:0007669"/>
    <property type="project" value="UniProtKB-KW"/>
</dbReference>
<keyword evidence="2" id="KW-0489">Methyltransferase</keyword>
<dbReference type="Proteomes" id="UP001288620">
    <property type="component" value="Unassembled WGS sequence"/>
</dbReference>
<dbReference type="GO" id="GO:0032259">
    <property type="term" value="P:methylation"/>
    <property type="evidence" value="ECO:0007669"/>
    <property type="project" value="UniProtKB-KW"/>
</dbReference>
<comment type="caution">
    <text evidence="2">The sequence shown here is derived from an EMBL/GenBank/DDBJ whole genome shotgun (WGS) entry which is preliminary data.</text>
</comment>
<dbReference type="InterPro" id="IPR013691">
    <property type="entry name" value="MeTrfase_14"/>
</dbReference>
<evidence type="ECO:0000313" key="2">
    <source>
        <dbReference type="EMBL" id="MDZ7278096.1"/>
    </source>
</evidence>
<dbReference type="InterPro" id="IPR029063">
    <property type="entry name" value="SAM-dependent_MTases_sf"/>
</dbReference>
<organism evidence="2 3">
    <name type="scientific">Pantoea eucrina</name>
    <dbReference type="NCBI Taxonomy" id="472693"/>
    <lineage>
        <taxon>Bacteria</taxon>
        <taxon>Pseudomonadati</taxon>
        <taxon>Pseudomonadota</taxon>
        <taxon>Gammaproteobacteria</taxon>
        <taxon>Enterobacterales</taxon>
        <taxon>Erwiniaceae</taxon>
        <taxon>Pantoea</taxon>
    </lineage>
</organism>